<organism evidence="1 2">
    <name type="scientific">Pleurodeles waltl</name>
    <name type="common">Iberian ribbed newt</name>
    <dbReference type="NCBI Taxonomy" id="8319"/>
    <lineage>
        <taxon>Eukaryota</taxon>
        <taxon>Metazoa</taxon>
        <taxon>Chordata</taxon>
        <taxon>Craniata</taxon>
        <taxon>Vertebrata</taxon>
        <taxon>Euteleostomi</taxon>
        <taxon>Amphibia</taxon>
        <taxon>Batrachia</taxon>
        <taxon>Caudata</taxon>
        <taxon>Salamandroidea</taxon>
        <taxon>Salamandridae</taxon>
        <taxon>Pleurodelinae</taxon>
        <taxon>Pleurodeles</taxon>
    </lineage>
</organism>
<evidence type="ECO:0000313" key="2">
    <source>
        <dbReference type="Proteomes" id="UP001066276"/>
    </source>
</evidence>
<proteinExistence type="predicted"/>
<protein>
    <submittedName>
        <fullName evidence="1">Uncharacterized protein</fullName>
    </submittedName>
</protein>
<dbReference type="EMBL" id="JANPWB010000009">
    <property type="protein sequence ID" value="KAJ1156264.1"/>
    <property type="molecule type" value="Genomic_DNA"/>
</dbReference>
<gene>
    <name evidence="1" type="ORF">NDU88_008988</name>
</gene>
<accession>A0AAV7RVC8</accession>
<evidence type="ECO:0000313" key="1">
    <source>
        <dbReference type="EMBL" id="KAJ1156264.1"/>
    </source>
</evidence>
<reference evidence="1" key="1">
    <citation type="journal article" date="2022" name="bioRxiv">
        <title>Sequencing and chromosome-scale assembly of the giantPleurodeles waltlgenome.</title>
        <authorList>
            <person name="Brown T."/>
            <person name="Elewa A."/>
            <person name="Iarovenko S."/>
            <person name="Subramanian E."/>
            <person name="Araus A.J."/>
            <person name="Petzold A."/>
            <person name="Susuki M."/>
            <person name="Suzuki K.-i.T."/>
            <person name="Hayashi T."/>
            <person name="Toyoda A."/>
            <person name="Oliveira C."/>
            <person name="Osipova E."/>
            <person name="Leigh N.D."/>
            <person name="Simon A."/>
            <person name="Yun M.H."/>
        </authorList>
    </citation>
    <scope>NUCLEOTIDE SEQUENCE</scope>
    <source>
        <strain evidence="1">20211129_DDA</strain>
        <tissue evidence="1">Liver</tissue>
    </source>
</reference>
<keyword evidence="2" id="KW-1185">Reference proteome</keyword>
<name>A0AAV7RVC8_PLEWA</name>
<sequence length="120" mass="13519">METQIGPSSGPTTTFAPVGLLHPNIMQNTYTEKETILVLPIDEEFYKKVDTSIHQAIASATEPLEWRLLHLTFACPVPLNLSAPFTRGVSMDQPAHRPRCAFPLFVMITRLMTQLRRQKA</sequence>
<dbReference type="Proteomes" id="UP001066276">
    <property type="component" value="Chromosome 5"/>
</dbReference>
<dbReference type="AlphaFoldDB" id="A0AAV7RVC8"/>
<comment type="caution">
    <text evidence="1">The sequence shown here is derived from an EMBL/GenBank/DDBJ whole genome shotgun (WGS) entry which is preliminary data.</text>
</comment>